<evidence type="ECO:0000256" key="5">
    <source>
        <dbReference type="PROSITE-ProRule" id="PRU10137"/>
    </source>
</evidence>
<dbReference type="InterPro" id="IPR006119">
    <property type="entry name" value="Resolv_N"/>
</dbReference>
<sequence>MKAIIYARVSTEIQEEGRSLEFQIRKCEDFCKMSGYKLKEVIQDVESGGNDNREGFLKLQQEIKKKSFDVLVVYESSRISRVTLTMLNFVLELQKSNIKFVSISQSEINTTTPTGMLFFQIFAVLADYERKQISMRVKSNKWARAKAGIWQGGTIIPIGYKKDEHNNITIDPETSEDVISIFNTYLNTKSLSETANIFNKNISSVKWILQNEFYIGNLMYGRKENNINTGEVKINKKITIFKGNHKALISEEVFREVQRQMLFKQRVIRKEGKFLFTGILECTCGGKMFKNGVNYRCDKCKKAISMNKAEKFIIHKLLNLKELEFLNEKPNLEKYTKDRENIDKQIKKIDKERTKYLELFAKELINEFELNDKLEELKNRKRVFEDSLNDIDRIIKDKTISEEKMDNIKILKEVLENMDETDRYNLFLMLRMLIKKVKIKKYQPLEVLILLN</sequence>
<feature type="active site" description="O-(5'-phospho-DNA)-serine intermediate" evidence="4 5">
    <location>
        <position position="10"/>
    </location>
</feature>
<dbReference type="KEGG" id="lrug:AB8B22_08720"/>
<dbReference type="CDD" id="cd00338">
    <property type="entry name" value="Ser_Recombinase"/>
    <property type="match status" value="1"/>
</dbReference>
<proteinExistence type="predicted"/>
<evidence type="ECO:0000256" key="4">
    <source>
        <dbReference type="PIRSR" id="PIRSR606118-50"/>
    </source>
</evidence>
<gene>
    <name evidence="9" type="ORF">AB8B22_08720</name>
</gene>
<name>A0AB39VFI5_9FUSO</name>
<keyword evidence="6" id="KW-0175">Coiled coil</keyword>
<feature type="domain" description="Recombinase" evidence="8">
    <location>
        <begin position="157"/>
        <end position="268"/>
    </location>
</feature>
<dbReference type="InterPro" id="IPR011109">
    <property type="entry name" value="DNA_bind_recombinase_dom"/>
</dbReference>
<keyword evidence="1" id="KW-0229">DNA integration</keyword>
<feature type="coiled-coil region" evidence="6">
    <location>
        <begin position="332"/>
        <end position="394"/>
    </location>
</feature>
<dbReference type="InterPro" id="IPR006118">
    <property type="entry name" value="Recombinase_CS"/>
</dbReference>
<dbReference type="PROSITE" id="PS51737">
    <property type="entry name" value="RECOMBINASE_DNA_BIND"/>
    <property type="match status" value="1"/>
</dbReference>
<keyword evidence="3" id="KW-0233">DNA recombination</keyword>
<evidence type="ECO:0000259" key="7">
    <source>
        <dbReference type="PROSITE" id="PS51736"/>
    </source>
</evidence>
<evidence type="ECO:0000256" key="2">
    <source>
        <dbReference type="ARBA" id="ARBA00023125"/>
    </source>
</evidence>
<reference evidence="9" key="1">
    <citation type="submission" date="2024-07" db="EMBL/GenBank/DDBJ databases">
        <authorList>
            <person name="Li X.-J."/>
            <person name="Wang X."/>
        </authorList>
    </citation>
    <scope>NUCLEOTIDE SEQUENCE</scope>
    <source>
        <strain evidence="9">HSP-334</strain>
    </source>
</reference>
<protein>
    <submittedName>
        <fullName evidence="9">Recombinase family protein</fullName>
    </submittedName>
</protein>
<dbReference type="InterPro" id="IPR036162">
    <property type="entry name" value="Resolvase-like_N_sf"/>
</dbReference>
<feature type="domain" description="Resolvase/invertase-type recombinase catalytic" evidence="7">
    <location>
        <begin position="2"/>
        <end position="148"/>
    </location>
</feature>
<dbReference type="SUPFAM" id="SSF53041">
    <property type="entry name" value="Resolvase-like"/>
    <property type="match status" value="1"/>
</dbReference>
<dbReference type="GO" id="GO:0015074">
    <property type="term" value="P:DNA integration"/>
    <property type="evidence" value="ECO:0007669"/>
    <property type="project" value="UniProtKB-KW"/>
</dbReference>
<dbReference type="Pfam" id="PF07508">
    <property type="entry name" value="Recombinase"/>
    <property type="match status" value="1"/>
</dbReference>
<organism evidence="9">
    <name type="scientific">Leptotrichia rugosa</name>
    <dbReference type="NCBI Taxonomy" id="3239302"/>
    <lineage>
        <taxon>Bacteria</taxon>
        <taxon>Fusobacteriati</taxon>
        <taxon>Fusobacteriota</taxon>
        <taxon>Fusobacteriia</taxon>
        <taxon>Fusobacteriales</taxon>
        <taxon>Leptotrichiaceae</taxon>
        <taxon>Leptotrichia</taxon>
    </lineage>
</organism>
<dbReference type="SMART" id="SM00857">
    <property type="entry name" value="Resolvase"/>
    <property type="match status" value="1"/>
</dbReference>
<evidence type="ECO:0000256" key="1">
    <source>
        <dbReference type="ARBA" id="ARBA00022908"/>
    </source>
</evidence>
<dbReference type="PROSITE" id="PS51736">
    <property type="entry name" value="RECOMBINASES_3"/>
    <property type="match status" value="1"/>
</dbReference>
<dbReference type="RefSeq" id="WP_369710828.1">
    <property type="nucleotide sequence ID" value="NZ_CP165644.1"/>
</dbReference>
<keyword evidence="2" id="KW-0238">DNA-binding</keyword>
<dbReference type="Pfam" id="PF00239">
    <property type="entry name" value="Resolvase"/>
    <property type="match status" value="1"/>
</dbReference>
<dbReference type="PROSITE" id="PS00397">
    <property type="entry name" value="RECOMBINASES_1"/>
    <property type="match status" value="1"/>
</dbReference>
<dbReference type="GO" id="GO:0000150">
    <property type="term" value="F:DNA strand exchange activity"/>
    <property type="evidence" value="ECO:0007669"/>
    <property type="project" value="InterPro"/>
</dbReference>
<dbReference type="PANTHER" id="PTHR30461">
    <property type="entry name" value="DNA-INVERTASE FROM LAMBDOID PROPHAGE"/>
    <property type="match status" value="1"/>
</dbReference>
<dbReference type="Gene3D" id="3.40.50.1390">
    <property type="entry name" value="Resolvase, N-terminal catalytic domain"/>
    <property type="match status" value="1"/>
</dbReference>
<evidence type="ECO:0000256" key="6">
    <source>
        <dbReference type="SAM" id="Coils"/>
    </source>
</evidence>
<dbReference type="EMBL" id="CP165644">
    <property type="protein sequence ID" value="XDU66487.1"/>
    <property type="molecule type" value="Genomic_DNA"/>
</dbReference>
<evidence type="ECO:0000259" key="8">
    <source>
        <dbReference type="PROSITE" id="PS51737"/>
    </source>
</evidence>
<dbReference type="InterPro" id="IPR038109">
    <property type="entry name" value="DNA_bind_recomb_sf"/>
</dbReference>
<dbReference type="InterPro" id="IPR050639">
    <property type="entry name" value="SSR_resolvase"/>
</dbReference>
<evidence type="ECO:0000313" key="9">
    <source>
        <dbReference type="EMBL" id="XDU66487.1"/>
    </source>
</evidence>
<dbReference type="PANTHER" id="PTHR30461:SF23">
    <property type="entry name" value="DNA RECOMBINASE-RELATED"/>
    <property type="match status" value="1"/>
</dbReference>
<dbReference type="GO" id="GO:0003677">
    <property type="term" value="F:DNA binding"/>
    <property type="evidence" value="ECO:0007669"/>
    <property type="project" value="UniProtKB-KW"/>
</dbReference>
<dbReference type="Gene3D" id="3.90.1750.20">
    <property type="entry name" value="Putative Large Serine Recombinase, Chain B, Domain 2"/>
    <property type="match status" value="1"/>
</dbReference>
<accession>A0AB39VFI5</accession>
<dbReference type="AlphaFoldDB" id="A0AB39VFI5"/>
<evidence type="ECO:0000256" key="3">
    <source>
        <dbReference type="ARBA" id="ARBA00023172"/>
    </source>
</evidence>